<comment type="caution">
    <text evidence="4">The sequence shown here is derived from an EMBL/GenBank/DDBJ whole genome shotgun (WGS) entry which is preliminary data.</text>
</comment>
<feature type="coiled-coil region" evidence="2">
    <location>
        <begin position="79"/>
        <end position="134"/>
    </location>
</feature>
<dbReference type="EMBL" id="PISD01000053">
    <property type="protein sequence ID" value="PKG26957.1"/>
    <property type="molecule type" value="Genomic_DNA"/>
</dbReference>
<evidence type="ECO:0000313" key="4">
    <source>
        <dbReference type="EMBL" id="PKG26957.1"/>
    </source>
</evidence>
<name>A0A2N0ZBQ9_9BACI</name>
<gene>
    <name evidence="4" type="ORF">CWS20_21155</name>
</gene>
<dbReference type="SMART" id="SM00530">
    <property type="entry name" value="HTH_XRE"/>
    <property type="match status" value="1"/>
</dbReference>
<dbReference type="Pfam" id="PF13560">
    <property type="entry name" value="HTH_31"/>
    <property type="match status" value="1"/>
</dbReference>
<keyword evidence="1" id="KW-0238">DNA-binding</keyword>
<organism evidence="4 5">
    <name type="scientific">Cytobacillus horneckiae</name>
    <dbReference type="NCBI Taxonomy" id="549687"/>
    <lineage>
        <taxon>Bacteria</taxon>
        <taxon>Bacillati</taxon>
        <taxon>Bacillota</taxon>
        <taxon>Bacilli</taxon>
        <taxon>Bacillales</taxon>
        <taxon>Bacillaceae</taxon>
        <taxon>Cytobacillus</taxon>
    </lineage>
</organism>
<dbReference type="Gene3D" id="1.10.260.40">
    <property type="entry name" value="lambda repressor-like DNA-binding domains"/>
    <property type="match status" value="1"/>
</dbReference>
<proteinExistence type="predicted"/>
<dbReference type="CDD" id="cd00093">
    <property type="entry name" value="HTH_XRE"/>
    <property type="match status" value="1"/>
</dbReference>
<keyword evidence="2" id="KW-0175">Coiled coil</keyword>
<dbReference type="InterPro" id="IPR050807">
    <property type="entry name" value="TransReg_Diox_bact_type"/>
</dbReference>
<evidence type="ECO:0000259" key="3">
    <source>
        <dbReference type="PROSITE" id="PS50943"/>
    </source>
</evidence>
<dbReference type="InterPro" id="IPR001387">
    <property type="entry name" value="Cro/C1-type_HTH"/>
</dbReference>
<dbReference type="GO" id="GO:0003700">
    <property type="term" value="F:DNA-binding transcription factor activity"/>
    <property type="evidence" value="ECO:0007669"/>
    <property type="project" value="TreeGrafter"/>
</dbReference>
<keyword evidence="5" id="KW-1185">Reference proteome</keyword>
<reference evidence="4 5" key="1">
    <citation type="journal article" date="2010" name="Int. J. Syst. Evol. Microbiol.">
        <title>Bacillus horneckiae sp. nov., isolated from a spacecraft-assembly clean room.</title>
        <authorList>
            <person name="Vaishampayan P."/>
            <person name="Probst A."/>
            <person name="Krishnamurthi S."/>
            <person name="Ghosh S."/>
            <person name="Osman S."/>
            <person name="McDowall A."/>
            <person name="Ruckmani A."/>
            <person name="Mayilraj S."/>
            <person name="Venkateswaran K."/>
        </authorList>
    </citation>
    <scope>NUCLEOTIDE SEQUENCE [LARGE SCALE GENOMIC DNA]</scope>
    <source>
        <strain evidence="5">1PO1SC</strain>
    </source>
</reference>
<dbReference type="InterPro" id="IPR010982">
    <property type="entry name" value="Lambda_DNA-bd_dom_sf"/>
</dbReference>
<dbReference type="RefSeq" id="WP_066196492.1">
    <property type="nucleotide sequence ID" value="NZ_JARMMB010000043.1"/>
</dbReference>
<dbReference type="GO" id="GO:0003677">
    <property type="term" value="F:DNA binding"/>
    <property type="evidence" value="ECO:0007669"/>
    <property type="project" value="UniProtKB-KW"/>
</dbReference>
<dbReference type="SUPFAM" id="SSF47413">
    <property type="entry name" value="lambda repressor-like DNA-binding domains"/>
    <property type="match status" value="1"/>
</dbReference>
<accession>A0A2N0ZBQ9</accession>
<dbReference type="PANTHER" id="PTHR46797">
    <property type="entry name" value="HTH-TYPE TRANSCRIPTIONAL REGULATOR"/>
    <property type="match status" value="1"/>
</dbReference>
<dbReference type="AlphaFoldDB" id="A0A2N0ZBQ9"/>
<dbReference type="Proteomes" id="UP000233343">
    <property type="component" value="Unassembled WGS sequence"/>
</dbReference>
<sequence length="144" mass="16543">MTDFGSYIKHLRESRDLTLNQVAMYSEISAAQLSRIETGKRGIPKPSTIRKIADALKADYAQLMKVAGYIEDSNESFTVKEEKDIAKQVEEIKKNLESQEGLSFYGEPLSEEAMESLLESMEHMVKQAKRINRKYTPKKYKEED</sequence>
<evidence type="ECO:0000313" key="5">
    <source>
        <dbReference type="Proteomes" id="UP000233343"/>
    </source>
</evidence>
<protein>
    <submittedName>
        <fullName evidence="4">Transcriptional regulator</fullName>
    </submittedName>
</protein>
<dbReference type="PROSITE" id="PS50943">
    <property type="entry name" value="HTH_CROC1"/>
    <property type="match status" value="1"/>
</dbReference>
<evidence type="ECO:0000256" key="2">
    <source>
        <dbReference type="SAM" id="Coils"/>
    </source>
</evidence>
<evidence type="ECO:0000256" key="1">
    <source>
        <dbReference type="ARBA" id="ARBA00023125"/>
    </source>
</evidence>
<dbReference type="PANTHER" id="PTHR46797:SF1">
    <property type="entry name" value="METHYLPHOSPHONATE SYNTHASE"/>
    <property type="match status" value="1"/>
</dbReference>
<dbReference type="GO" id="GO:0005829">
    <property type="term" value="C:cytosol"/>
    <property type="evidence" value="ECO:0007669"/>
    <property type="project" value="TreeGrafter"/>
</dbReference>
<feature type="domain" description="HTH cro/C1-type" evidence="3">
    <location>
        <begin position="8"/>
        <end position="63"/>
    </location>
</feature>